<dbReference type="PROSITE" id="PS50227">
    <property type="entry name" value="G_PROTEIN_RECEP_F2_3"/>
    <property type="match status" value="1"/>
</dbReference>
<feature type="transmembrane region" description="Helical" evidence="10">
    <location>
        <begin position="119"/>
        <end position="138"/>
    </location>
</feature>
<comment type="similarity">
    <text evidence="2">Belongs to the G-protein coupled receptor 2 family.</text>
</comment>
<feature type="transmembrane region" description="Helical" evidence="10">
    <location>
        <begin position="82"/>
        <end position="107"/>
    </location>
</feature>
<keyword evidence="6" id="KW-0297">G-protein coupled receptor</keyword>
<comment type="subcellular location">
    <subcellularLocation>
        <location evidence="1">Cell membrane</location>
        <topology evidence="1">Multi-pass membrane protein</topology>
    </subcellularLocation>
</comment>
<dbReference type="PRINTS" id="PR00249">
    <property type="entry name" value="GPCRSECRETIN"/>
</dbReference>
<dbReference type="InterPro" id="IPR001879">
    <property type="entry name" value="GPCR_2_extracellular_dom"/>
</dbReference>
<keyword evidence="4 10" id="KW-0812">Transmembrane</keyword>
<evidence type="ECO:0000259" key="12">
    <source>
        <dbReference type="PROSITE" id="PS50261"/>
    </source>
</evidence>
<keyword evidence="14" id="KW-1185">Reference proteome</keyword>
<evidence type="ECO:0000313" key="13">
    <source>
        <dbReference type="EMBL" id="CAG5126886.1"/>
    </source>
</evidence>
<keyword evidence="7 10" id="KW-0472">Membrane</keyword>
<dbReference type="InterPro" id="IPR000832">
    <property type="entry name" value="GPCR_2_secretin-like"/>
</dbReference>
<keyword evidence="8" id="KW-0675">Receptor</keyword>
<comment type="caution">
    <text evidence="13">The sequence shown here is derived from an EMBL/GenBank/DDBJ whole genome shotgun (WGS) entry which is preliminary data.</text>
</comment>
<proteinExistence type="inferred from homology"/>
<evidence type="ECO:0000256" key="8">
    <source>
        <dbReference type="ARBA" id="ARBA00023170"/>
    </source>
</evidence>
<feature type="non-terminal residue" evidence="13">
    <location>
        <position position="163"/>
    </location>
</feature>
<dbReference type="GO" id="GO:0007166">
    <property type="term" value="P:cell surface receptor signaling pathway"/>
    <property type="evidence" value="ECO:0007669"/>
    <property type="project" value="InterPro"/>
</dbReference>
<dbReference type="AlphaFoldDB" id="A0A8S3ZIB0"/>
<reference evidence="13" key="1">
    <citation type="submission" date="2021-04" db="EMBL/GenBank/DDBJ databases">
        <authorList>
            <consortium name="Molecular Ecology Group"/>
        </authorList>
    </citation>
    <scope>NUCLEOTIDE SEQUENCE</scope>
</reference>
<dbReference type="PANTHER" id="PTHR45620:SF42">
    <property type="entry name" value="G-PROTEIN COUPLED RECEPTOR SEB-2"/>
    <property type="match status" value="1"/>
</dbReference>
<feature type="domain" description="G-protein coupled receptors family 2 profile 1" evidence="11">
    <location>
        <begin position="1"/>
        <end position="68"/>
    </location>
</feature>
<keyword evidence="3" id="KW-1003">Cell membrane</keyword>
<accession>A0A8S3ZIB0</accession>
<gene>
    <name evidence="13" type="ORF">CUNI_LOCUS12444</name>
</gene>
<dbReference type="OrthoDB" id="6157431at2759"/>
<evidence type="ECO:0000256" key="5">
    <source>
        <dbReference type="ARBA" id="ARBA00022989"/>
    </source>
</evidence>
<dbReference type="InterPro" id="IPR036445">
    <property type="entry name" value="GPCR_2_extracell_dom_sf"/>
</dbReference>
<dbReference type="Pfam" id="PF02793">
    <property type="entry name" value="HRM"/>
    <property type="match status" value="1"/>
</dbReference>
<evidence type="ECO:0000256" key="1">
    <source>
        <dbReference type="ARBA" id="ARBA00004651"/>
    </source>
</evidence>
<feature type="domain" description="G-protein coupled receptors family 2 profile 2" evidence="12">
    <location>
        <begin position="82"/>
        <end position="163"/>
    </location>
</feature>
<dbReference type="InterPro" id="IPR017981">
    <property type="entry name" value="GPCR_2-like_7TM"/>
</dbReference>
<evidence type="ECO:0000256" key="2">
    <source>
        <dbReference type="ARBA" id="ARBA00005314"/>
    </source>
</evidence>
<dbReference type="PANTHER" id="PTHR45620">
    <property type="entry name" value="PDF RECEPTOR-LIKE PROTEIN-RELATED"/>
    <property type="match status" value="1"/>
</dbReference>
<keyword evidence="9" id="KW-0807">Transducer</keyword>
<dbReference type="GO" id="GO:0008528">
    <property type="term" value="F:G protein-coupled peptide receptor activity"/>
    <property type="evidence" value="ECO:0007669"/>
    <property type="project" value="TreeGrafter"/>
</dbReference>
<dbReference type="GO" id="GO:0007188">
    <property type="term" value="P:adenylate cyclase-modulating G protein-coupled receptor signaling pathway"/>
    <property type="evidence" value="ECO:0007669"/>
    <property type="project" value="TreeGrafter"/>
</dbReference>
<evidence type="ECO:0000256" key="3">
    <source>
        <dbReference type="ARBA" id="ARBA00022475"/>
    </source>
</evidence>
<protein>
    <submittedName>
        <fullName evidence="13">Uncharacterized protein</fullName>
    </submittedName>
</protein>
<dbReference type="SMART" id="SM00008">
    <property type="entry name" value="HormR"/>
    <property type="match status" value="1"/>
</dbReference>
<dbReference type="Proteomes" id="UP000678393">
    <property type="component" value="Unassembled WGS sequence"/>
</dbReference>
<evidence type="ECO:0000259" key="11">
    <source>
        <dbReference type="PROSITE" id="PS50227"/>
    </source>
</evidence>
<dbReference type="Gene3D" id="4.10.1240.10">
    <property type="entry name" value="GPCR, family 2, extracellular hormone receptor domain"/>
    <property type="match status" value="1"/>
</dbReference>
<name>A0A8S3ZIB0_9EUPU</name>
<evidence type="ECO:0000256" key="6">
    <source>
        <dbReference type="ARBA" id="ARBA00023040"/>
    </source>
</evidence>
<dbReference type="GO" id="GO:0005886">
    <property type="term" value="C:plasma membrane"/>
    <property type="evidence" value="ECO:0007669"/>
    <property type="project" value="UniProtKB-SubCell"/>
</dbReference>
<dbReference type="EMBL" id="CAJHNH020002489">
    <property type="protein sequence ID" value="CAG5126886.1"/>
    <property type="molecule type" value="Genomic_DNA"/>
</dbReference>
<dbReference type="Pfam" id="PF00002">
    <property type="entry name" value="7tm_2"/>
    <property type="match status" value="1"/>
</dbReference>
<evidence type="ECO:0000256" key="10">
    <source>
        <dbReference type="SAM" id="Phobius"/>
    </source>
</evidence>
<organism evidence="13 14">
    <name type="scientific">Candidula unifasciata</name>
    <dbReference type="NCBI Taxonomy" id="100452"/>
    <lineage>
        <taxon>Eukaryota</taxon>
        <taxon>Metazoa</taxon>
        <taxon>Spiralia</taxon>
        <taxon>Lophotrochozoa</taxon>
        <taxon>Mollusca</taxon>
        <taxon>Gastropoda</taxon>
        <taxon>Heterobranchia</taxon>
        <taxon>Euthyneura</taxon>
        <taxon>Panpulmonata</taxon>
        <taxon>Eupulmonata</taxon>
        <taxon>Stylommatophora</taxon>
        <taxon>Helicina</taxon>
        <taxon>Helicoidea</taxon>
        <taxon>Geomitridae</taxon>
        <taxon>Candidula</taxon>
    </lineage>
</organism>
<dbReference type="InterPro" id="IPR050332">
    <property type="entry name" value="GPCR_2"/>
</dbReference>
<sequence length="163" mass="18905">VYCPALIDDFGICIRYTKAGTTAYMPCPDLEIYNPHGLAFRHCEDNGTWRLAFHGKAWTNISACLQNTSFHDDIMFNPSLSYIYLFIAGSSLSLLLVTIALIIFHGFRQLRCDRITVHKNLLVSYVFTSLTWIMYYRLVVFDGLVIMYNPRWCQILHVIAQYF</sequence>
<dbReference type="Gene3D" id="1.20.1070.10">
    <property type="entry name" value="Rhodopsin 7-helix transmembrane proteins"/>
    <property type="match status" value="1"/>
</dbReference>
<dbReference type="PROSITE" id="PS50261">
    <property type="entry name" value="G_PROTEIN_RECEP_F2_4"/>
    <property type="match status" value="1"/>
</dbReference>
<evidence type="ECO:0000256" key="7">
    <source>
        <dbReference type="ARBA" id="ARBA00023136"/>
    </source>
</evidence>
<evidence type="ECO:0000256" key="4">
    <source>
        <dbReference type="ARBA" id="ARBA00022692"/>
    </source>
</evidence>
<keyword evidence="5 10" id="KW-1133">Transmembrane helix</keyword>
<dbReference type="SUPFAM" id="SSF111418">
    <property type="entry name" value="Hormone receptor domain"/>
    <property type="match status" value="1"/>
</dbReference>
<evidence type="ECO:0000313" key="14">
    <source>
        <dbReference type="Proteomes" id="UP000678393"/>
    </source>
</evidence>
<evidence type="ECO:0000256" key="9">
    <source>
        <dbReference type="ARBA" id="ARBA00023224"/>
    </source>
</evidence>
<feature type="non-terminal residue" evidence="13">
    <location>
        <position position="1"/>
    </location>
</feature>